<keyword evidence="10" id="KW-1185">Reference proteome</keyword>
<accession>A0ABV9KE88</accession>
<dbReference type="PANTHER" id="PTHR38340">
    <property type="entry name" value="S-LAYER PROTEIN"/>
    <property type="match status" value="1"/>
</dbReference>
<name>A0ABV9KE88_9RHOB</name>
<evidence type="ECO:0000256" key="5">
    <source>
        <dbReference type="ARBA" id="ARBA00022737"/>
    </source>
</evidence>
<dbReference type="PRINTS" id="PR01488">
    <property type="entry name" value="RTXTOXINA"/>
</dbReference>
<dbReference type="InterPro" id="IPR003995">
    <property type="entry name" value="RTX_toxin_determinant-A"/>
</dbReference>
<keyword evidence="4" id="KW-0800">Toxin</keyword>
<dbReference type="InterPro" id="IPR001343">
    <property type="entry name" value="Hemolysn_Ca-bd"/>
</dbReference>
<dbReference type="PRINTS" id="PR00313">
    <property type="entry name" value="CABNDNGRPT"/>
</dbReference>
<keyword evidence="7" id="KW-0472">Membrane</keyword>
<dbReference type="Pfam" id="PF00353">
    <property type="entry name" value="HemolysinCabind"/>
    <property type="match status" value="5"/>
</dbReference>
<dbReference type="InterPro" id="IPR018511">
    <property type="entry name" value="Hemolysin-typ_Ca-bd_CS"/>
</dbReference>
<dbReference type="EMBL" id="JBHSGI010000005">
    <property type="protein sequence ID" value="MFC4668404.1"/>
    <property type="molecule type" value="Genomic_DNA"/>
</dbReference>
<dbReference type="Proteomes" id="UP001595973">
    <property type="component" value="Unassembled WGS sequence"/>
</dbReference>
<dbReference type="PROSITE" id="PS00330">
    <property type="entry name" value="HEMOLYSIN_CALCIUM"/>
    <property type="match status" value="3"/>
</dbReference>
<feature type="region of interest" description="Disordered" evidence="8">
    <location>
        <begin position="563"/>
        <end position="592"/>
    </location>
</feature>
<sequence length="691" mass="72684">MVGFLGAQHLMSGSGLGINAEEHDVVILKDGSVIMGYDQFNGLMHFHRYNPATGETEFLSSTGSIGSGDTDSTLIARDDGGFSVVLATGSTSIIIRDYDKNAALTATETLATGFVASPNAIKTDLGYFVTYRDRHNTDGIEYKGAFYNNNNVLLKTYDFDEGRTLSPFPRAEPQSTVLSNGNIATVWRLSDSDGTFVQIFKPNGAEVGDRIRISAPGSQNEFLLTPEITNDPDGGFVVLLNRSASPLDLSIQRYSNFGAKIGKEITFDTSLDQPFPYVGKPQIGFTKAGLMVVAWTSADLSGDTRYGDVFTALFSKSGNLIAGPLLANDSAPDGQSDVDLINLQNGNLLLSFHDDTNVLWSYQASIQARLVLDPDSVWEGNRLANSKNGTAGDDVMLGLGGNDKLSGLGGEDYIKGGAGNDTLSGGNRSDVLEGEAGTDILDGGAGNDQLFGGTGDDTLRGGVGNDQMFGNDGDDTLIGGGGNDVMNGGDGIDILLGGGGNDTMTDTAGNNRFKGGGGDDHMSGGAGIDVMFGQAGNDEIDGGAGRDRLYGGVGFDTLRGGDENDLLKGDSGDDNLNGGKGNDREFGGTGNDRLYSSSGNDWQWGGADADRFVFLDTSFGKDVIKDFEFGVDVLDMSITARAMEFNGQGDITVTEFSGGVRFKVDADNWVVVQGAHLSDFGPNDLILDSPF</sequence>
<feature type="region of interest" description="Disordered" evidence="8">
    <location>
        <begin position="436"/>
        <end position="482"/>
    </location>
</feature>
<organism evidence="9 10">
    <name type="scientific">Seohaeicola nanhaiensis</name>
    <dbReference type="NCBI Taxonomy" id="1387282"/>
    <lineage>
        <taxon>Bacteria</taxon>
        <taxon>Pseudomonadati</taxon>
        <taxon>Pseudomonadota</taxon>
        <taxon>Alphaproteobacteria</taxon>
        <taxon>Rhodobacterales</taxon>
        <taxon>Roseobacteraceae</taxon>
        <taxon>Seohaeicola</taxon>
    </lineage>
</organism>
<dbReference type="InterPro" id="IPR011049">
    <property type="entry name" value="Serralysin-like_metalloprot_C"/>
</dbReference>
<dbReference type="InterPro" id="IPR050557">
    <property type="entry name" value="RTX_toxin/Mannuronan_C5-epim"/>
</dbReference>
<keyword evidence="5" id="KW-0677">Repeat</keyword>
<keyword evidence="6" id="KW-0843">Virulence</keyword>
<proteinExistence type="predicted"/>
<evidence type="ECO:0000256" key="2">
    <source>
        <dbReference type="ARBA" id="ARBA00004613"/>
    </source>
</evidence>
<comment type="caution">
    <text evidence="9">The sequence shown here is derived from an EMBL/GenBank/DDBJ whole genome shotgun (WGS) entry which is preliminary data.</text>
</comment>
<evidence type="ECO:0000256" key="6">
    <source>
        <dbReference type="ARBA" id="ARBA00023026"/>
    </source>
</evidence>
<evidence type="ECO:0000313" key="10">
    <source>
        <dbReference type="Proteomes" id="UP001595973"/>
    </source>
</evidence>
<dbReference type="Gene3D" id="2.150.10.10">
    <property type="entry name" value="Serralysin-like metalloprotease, C-terminal"/>
    <property type="match status" value="4"/>
</dbReference>
<gene>
    <name evidence="9" type="ORF">ACFO5X_07560</name>
</gene>
<evidence type="ECO:0000256" key="8">
    <source>
        <dbReference type="SAM" id="MobiDB-lite"/>
    </source>
</evidence>
<evidence type="ECO:0000256" key="1">
    <source>
        <dbReference type="ARBA" id="ARBA00004370"/>
    </source>
</evidence>
<comment type="subcellular location">
    <subcellularLocation>
        <location evidence="1">Membrane</location>
    </subcellularLocation>
    <subcellularLocation>
        <location evidence="2">Secreted</location>
    </subcellularLocation>
</comment>
<dbReference type="RefSeq" id="WP_380716683.1">
    <property type="nucleotide sequence ID" value="NZ_JBHSGI010000005.1"/>
</dbReference>
<dbReference type="PANTHER" id="PTHR38340:SF1">
    <property type="entry name" value="S-LAYER PROTEIN"/>
    <property type="match status" value="1"/>
</dbReference>
<protein>
    <submittedName>
        <fullName evidence="9">Calcium-binding protein</fullName>
    </submittedName>
</protein>
<evidence type="ECO:0000256" key="3">
    <source>
        <dbReference type="ARBA" id="ARBA00022525"/>
    </source>
</evidence>
<dbReference type="SUPFAM" id="SSF51120">
    <property type="entry name" value="beta-Roll"/>
    <property type="match status" value="2"/>
</dbReference>
<evidence type="ECO:0000313" key="9">
    <source>
        <dbReference type="EMBL" id="MFC4668404.1"/>
    </source>
</evidence>
<evidence type="ECO:0000256" key="7">
    <source>
        <dbReference type="ARBA" id="ARBA00023136"/>
    </source>
</evidence>
<evidence type="ECO:0000256" key="4">
    <source>
        <dbReference type="ARBA" id="ARBA00022656"/>
    </source>
</evidence>
<keyword evidence="3" id="KW-0964">Secreted</keyword>
<reference evidence="10" key="1">
    <citation type="journal article" date="2019" name="Int. J. Syst. Evol. Microbiol.">
        <title>The Global Catalogue of Microorganisms (GCM) 10K type strain sequencing project: providing services to taxonomists for standard genome sequencing and annotation.</title>
        <authorList>
            <consortium name="The Broad Institute Genomics Platform"/>
            <consortium name="The Broad Institute Genome Sequencing Center for Infectious Disease"/>
            <person name="Wu L."/>
            <person name="Ma J."/>
        </authorList>
    </citation>
    <scope>NUCLEOTIDE SEQUENCE [LARGE SCALE GENOMIC DNA]</scope>
    <source>
        <strain evidence="10">CGMCC 4.7283</strain>
    </source>
</reference>